<proteinExistence type="predicted"/>
<protein>
    <submittedName>
        <fullName evidence="2">ATP-binding protein</fullName>
    </submittedName>
</protein>
<dbReference type="AlphaFoldDB" id="A0AB74UA72"/>
<dbReference type="Gene3D" id="3.40.50.300">
    <property type="entry name" value="P-loop containing nucleotide triphosphate hydrolases"/>
    <property type="match status" value="1"/>
</dbReference>
<dbReference type="GO" id="GO:0005524">
    <property type="term" value="F:ATP binding"/>
    <property type="evidence" value="ECO:0007669"/>
    <property type="project" value="UniProtKB-KW"/>
</dbReference>
<dbReference type="PANTHER" id="PTHR43581">
    <property type="entry name" value="ATP/GTP PHOSPHATASE"/>
    <property type="match status" value="1"/>
</dbReference>
<keyword evidence="2" id="KW-0547">Nucleotide-binding</keyword>
<dbReference type="InterPro" id="IPR027417">
    <property type="entry name" value="P-loop_NTPase"/>
</dbReference>
<sequence length="630" mass="70111">MQLMRMIIKNFRCYRDETILEVNNLTAIIGRNDIGKSAILDALDAFFNDSIEAGDLSTTANGNAVEITCVFSGMPLEVVLDTTEPTSPEEEGLLNSEGQLEIRKIFTFGARKTSSIYLNCSQPRDARLSNLLSLKNTPLKNLAEELNVDLEGVNRRKNPPIRQAIRNQIGGDREEVLLKVDGGVDNEDNLKVVWKSIKKLLPIYSLFKSDKSFDDKDGDVKNPLQAAVDEALALDEIRQLLDRVEEKVREFSTEVAGRTIEKLKNFDESIAERLRSEFGKTPSYSKIFDLTLLNDVGIPLNKRGSGIRRLVILSFFQAQAEKRKAESGAPAIIYAIEEPETSQHPNHQRMIIDSLSDLANSENVQVLFTTHSANLAREIPTESLRYISNEGENGIAIELGAVDGVKNEEVIDKIITALGILPNPTDRVKVLLYVEGNHDVNALKRYSKILSEHDPTILDLNTTDCVGYVITGGSALKHYLEQKHLDGLGKPEVHVYDNDIPSYRDAVQAINDDPNPSKVAFNTVKNELENYLHPDAIEEAYAAQGTQAVAIGDITDEIDVPAEVAKKFNELNANNWDELPDEKKKEKASDKKKSLNTIVVEKMTVERLKKNGGYGDIHTWLSAVSNFAAR</sequence>
<evidence type="ECO:0000259" key="1">
    <source>
        <dbReference type="Pfam" id="PF13175"/>
    </source>
</evidence>
<evidence type="ECO:0000313" key="2">
    <source>
        <dbReference type="EMBL" id="XCJ78374.1"/>
    </source>
</evidence>
<dbReference type="InterPro" id="IPR051396">
    <property type="entry name" value="Bact_Antivir_Def_Nuclease"/>
</dbReference>
<feature type="domain" description="Endonuclease GajA/Old nuclease/RecF-like AAA" evidence="1">
    <location>
        <begin position="1"/>
        <end position="376"/>
    </location>
</feature>
<dbReference type="Pfam" id="PF13175">
    <property type="entry name" value="AAA_15"/>
    <property type="match status" value="1"/>
</dbReference>
<keyword evidence="2" id="KW-0067">ATP-binding</keyword>
<reference evidence="2" key="1">
    <citation type="submission" date="2024-06" db="EMBL/GenBank/DDBJ databases">
        <title>Complete genome of Salinicola endophyticus HNIBRBA4755.</title>
        <authorList>
            <person name="Shin S.Y."/>
            <person name="Kang H."/>
            <person name="Song J."/>
        </authorList>
    </citation>
    <scope>NUCLEOTIDE SEQUENCE</scope>
    <source>
        <strain evidence="2">HNIBRBA4755</strain>
    </source>
</reference>
<name>A0AB74UA72_9GAMM</name>
<dbReference type="EMBL" id="CP159578">
    <property type="protein sequence ID" value="XCJ78374.1"/>
    <property type="molecule type" value="Genomic_DNA"/>
</dbReference>
<dbReference type="PANTHER" id="PTHR43581:SF4">
    <property type="entry name" value="ATP_GTP PHOSPHATASE"/>
    <property type="match status" value="1"/>
</dbReference>
<gene>
    <name evidence="2" type="ORF">ABV408_13135</name>
</gene>
<organism evidence="2">
    <name type="scientific">Salinicola endophyticus</name>
    <dbReference type="NCBI Taxonomy" id="1949083"/>
    <lineage>
        <taxon>Bacteria</taxon>
        <taxon>Pseudomonadati</taxon>
        <taxon>Pseudomonadota</taxon>
        <taxon>Gammaproteobacteria</taxon>
        <taxon>Oceanospirillales</taxon>
        <taxon>Halomonadaceae</taxon>
        <taxon>Salinicola</taxon>
    </lineage>
</organism>
<dbReference type="InterPro" id="IPR041685">
    <property type="entry name" value="AAA_GajA/Old/RecF-like"/>
</dbReference>
<accession>A0AB74UA72</accession>
<dbReference type="RefSeq" id="WP_353979376.1">
    <property type="nucleotide sequence ID" value="NZ_CP159578.1"/>
</dbReference>
<dbReference type="SUPFAM" id="SSF52540">
    <property type="entry name" value="P-loop containing nucleoside triphosphate hydrolases"/>
    <property type="match status" value="1"/>
</dbReference>